<reference evidence="3" key="1">
    <citation type="submission" date="2016-10" db="EMBL/GenBank/DDBJ databases">
        <authorList>
            <person name="Varghese N."/>
            <person name="Submissions S."/>
        </authorList>
    </citation>
    <scope>NUCLEOTIDE SEQUENCE [LARGE SCALE GENOMIC DNA]</scope>
    <source>
        <strain evidence="3">DSM 5918</strain>
    </source>
</reference>
<keyword evidence="1" id="KW-0812">Transmembrane</keyword>
<dbReference type="OrthoDB" id="9787143at2"/>
<dbReference type="AlphaFoldDB" id="A0A1I3W6E1"/>
<sequence length="141" mass="16130">MNKLTLVFRLTVVALLFTGFAQMPIFARYYLADVPGFAWTADYYFNHVLHYVLAIVLLAILGWRLPRILRRKSWTAMDVIVGLCWAGIVLTGIIRVMKNQPEAYFSPTLVMWVDWSHLGFVMLLGAASLIRSRARPASLKR</sequence>
<dbReference type="EMBL" id="FORX01000012">
    <property type="protein sequence ID" value="SFK03002.1"/>
    <property type="molecule type" value="Genomic_DNA"/>
</dbReference>
<feature type="transmembrane region" description="Helical" evidence="1">
    <location>
        <begin position="75"/>
        <end position="97"/>
    </location>
</feature>
<feature type="transmembrane region" description="Helical" evidence="1">
    <location>
        <begin position="109"/>
        <end position="130"/>
    </location>
</feature>
<proteinExistence type="predicted"/>
<keyword evidence="3" id="KW-1185">Reference proteome</keyword>
<dbReference type="RefSeq" id="WP_092375903.1">
    <property type="nucleotide sequence ID" value="NZ_FORX01000012.1"/>
</dbReference>
<evidence type="ECO:0008006" key="4">
    <source>
        <dbReference type="Google" id="ProtNLM"/>
    </source>
</evidence>
<evidence type="ECO:0000313" key="2">
    <source>
        <dbReference type="EMBL" id="SFK03002.1"/>
    </source>
</evidence>
<keyword evidence="1" id="KW-1133">Transmembrane helix</keyword>
<gene>
    <name evidence="2" type="ORF">SAMN04488082_11256</name>
</gene>
<evidence type="ECO:0000256" key="1">
    <source>
        <dbReference type="SAM" id="Phobius"/>
    </source>
</evidence>
<protein>
    <recommendedName>
        <fullName evidence="4">FeS-binding protein</fullName>
    </recommendedName>
</protein>
<feature type="transmembrane region" description="Helical" evidence="1">
    <location>
        <begin position="45"/>
        <end position="63"/>
    </location>
</feature>
<organism evidence="2 3">
    <name type="scientific">Desulfomicrobium apsheronum</name>
    <dbReference type="NCBI Taxonomy" id="52560"/>
    <lineage>
        <taxon>Bacteria</taxon>
        <taxon>Pseudomonadati</taxon>
        <taxon>Thermodesulfobacteriota</taxon>
        <taxon>Desulfovibrionia</taxon>
        <taxon>Desulfovibrionales</taxon>
        <taxon>Desulfomicrobiaceae</taxon>
        <taxon>Desulfomicrobium</taxon>
    </lineage>
</organism>
<keyword evidence="1" id="KW-0472">Membrane</keyword>
<name>A0A1I3W6E1_9BACT</name>
<dbReference type="Proteomes" id="UP000198635">
    <property type="component" value="Unassembled WGS sequence"/>
</dbReference>
<evidence type="ECO:0000313" key="3">
    <source>
        <dbReference type="Proteomes" id="UP000198635"/>
    </source>
</evidence>
<accession>A0A1I3W6E1</accession>
<dbReference type="STRING" id="52560.SAMN04488082_11256"/>